<comment type="caution">
    <text evidence="1">The sequence shown here is derived from an EMBL/GenBank/DDBJ whole genome shotgun (WGS) entry which is preliminary data.</text>
</comment>
<dbReference type="RefSeq" id="WP_063380132.1">
    <property type="nucleotide sequence ID" value="NZ_AUXX01000005.1"/>
</dbReference>
<evidence type="ECO:0008006" key="3">
    <source>
        <dbReference type="Google" id="ProtNLM"/>
    </source>
</evidence>
<protein>
    <recommendedName>
        <fullName evidence="3">Nucleoid-associated protein NdpA</fullName>
    </recommendedName>
</protein>
<organism evidence="1 2">
    <name type="scientific">Pseudoalteromonas luteoviolacea S4060-1</name>
    <dbReference type="NCBI Taxonomy" id="1365257"/>
    <lineage>
        <taxon>Bacteria</taxon>
        <taxon>Pseudomonadati</taxon>
        <taxon>Pseudomonadota</taxon>
        <taxon>Gammaproteobacteria</taxon>
        <taxon>Alteromonadales</taxon>
        <taxon>Pseudoalteromonadaceae</taxon>
        <taxon>Pseudoalteromonas</taxon>
    </lineage>
</organism>
<reference evidence="1 2" key="1">
    <citation type="submission" date="2013-07" db="EMBL/GenBank/DDBJ databases">
        <title>Comparative Genomic and Metabolomic Analysis of Twelve Strains of Pseudoalteromonas luteoviolacea.</title>
        <authorList>
            <person name="Vynne N.G."/>
            <person name="Mansson M."/>
            <person name="Gram L."/>
        </authorList>
    </citation>
    <scope>NUCLEOTIDE SEQUENCE [LARGE SCALE GENOMIC DNA]</scope>
    <source>
        <strain evidence="1 2">S4060-1</strain>
    </source>
</reference>
<dbReference type="AlphaFoldDB" id="A0A162BB49"/>
<name>A0A162BB49_9GAMM</name>
<dbReference type="PATRIC" id="fig|1365257.3.peg.902"/>
<gene>
    <name evidence="1" type="ORF">N478_12480</name>
</gene>
<evidence type="ECO:0000313" key="2">
    <source>
        <dbReference type="Proteomes" id="UP000076661"/>
    </source>
</evidence>
<evidence type="ECO:0000313" key="1">
    <source>
        <dbReference type="EMBL" id="KZN69443.1"/>
    </source>
</evidence>
<proteinExistence type="predicted"/>
<dbReference type="EMBL" id="AUXX01000005">
    <property type="protein sequence ID" value="KZN69443.1"/>
    <property type="molecule type" value="Genomic_DNA"/>
</dbReference>
<sequence>MEDFNLESYSIHHINLEEEKHHEPEQGEESDIETLSRELLTETFDSKRGQEFKFASDTEEVAILVSNMANGGWEDSCTKIADRLLRSELSRQEELGNFQQVAKGSLLQLKVTNGEELYIIFTKVDHNKFVDERDSLIHFGIPFKKRVQKTCIFKFSEDLTPVSIKIFDSNSKISKYWRKDFLCCEAIRSPVENTKSAFSAIDNTLSRNLKKQSKPDYTYLRNNIITYFRSNESIAFDDFVENVVRNYVPINSEVDMGELAEKISALPESKGFDTQFDVDTKSINARIRRVVVLAENFELNIKGEVPELESLVDTGSDALGKYLKIYSPEGHDEFNRIKRHGQ</sequence>
<dbReference type="Proteomes" id="UP000076661">
    <property type="component" value="Unassembled WGS sequence"/>
</dbReference>
<dbReference type="GO" id="GO:0009295">
    <property type="term" value="C:nucleoid"/>
    <property type="evidence" value="ECO:0007669"/>
    <property type="project" value="InterPro"/>
</dbReference>
<accession>A0A162BB49</accession>